<dbReference type="EMBL" id="MN739513">
    <property type="protein sequence ID" value="QHT09630.1"/>
    <property type="molecule type" value="Genomic_DNA"/>
</dbReference>
<protein>
    <submittedName>
        <fullName evidence="2">Uncharacterized protein</fullName>
    </submittedName>
</protein>
<feature type="compositionally biased region" description="Acidic residues" evidence="1">
    <location>
        <begin position="129"/>
        <end position="139"/>
    </location>
</feature>
<accession>A0A6C0D070</accession>
<evidence type="ECO:0000313" key="2">
    <source>
        <dbReference type="EMBL" id="QHT09630.1"/>
    </source>
</evidence>
<dbReference type="AlphaFoldDB" id="A0A6C0D070"/>
<reference evidence="2" key="1">
    <citation type="journal article" date="2020" name="Nature">
        <title>Giant virus diversity and host interactions through global metagenomics.</title>
        <authorList>
            <person name="Schulz F."/>
            <person name="Roux S."/>
            <person name="Paez-Espino D."/>
            <person name="Jungbluth S."/>
            <person name="Walsh D.A."/>
            <person name="Denef V.J."/>
            <person name="McMahon K.D."/>
            <person name="Konstantinidis K.T."/>
            <person name="Eloe-Fadrosh E.A."/>
            <person name="Kyrpides N.C."/>
            <person name="Woyke T."/>
        </authorList>
    </citation>
    <scope>NUCLEOTIDE SEQUENCE</scope>
    <source>
        <strain evidence="2">GVMAG-M-3300023174-102</strain>
    </source>
</reference>
<name>A0A6C0D070_9ZZZZ</name>
<sequence length="146" mass="16953">MAKLFENKQIIHIATEIIVIGGLTFYFNQKHNKMVKQIDELKSLIEQQNLILQKHEQIIQTLVSNFNLSIKQKTVPVQQAVKQQTIQKPQQTIPSTPLKMNLLMFNDEKPNTMTMNIEELTEFNTSDNDSNEDLDAEIENELKELE</sequence>
<feature type="region of interest" description="Disordered" evidence="1">
    <location>
        <begin position="124"/>
        <end position="146"/>
    </location>
</feature>
<evidence type="ECO:0000256" key="1">
    <source>
        <dbReference type="SAM" id="MobiDB-lite"/>
    </source>
</evidence>
<proteinExistence type="predicted"/>
<organism evidence="2">
    <name type="scientific">viral metagenome</name>
    <dbReference type="NCBI Taxonomy" id="1070528"/>
    <lineage>
        <taxon>unclassified sequences</taxon>
        <taxon>metagenomes</taxon>
        <taxon>organismal metagenomes</taxon>
    </lineage>
</organism>